<evidence type="ECO:0000256" key="3">
    <source>
        <dbReference type="SAM" id="Phobius"/>
    </source>
</evidence>
<dbReference type="Pfam" id="PF03816">
    <property type="entry name" value="LytR_cpsA_psr"/>
    <property type="match status" value="1"/>
</dbReference>
<dbReference type="InterPro" id="IPR004474">
    <property type="entry name" value="LytR_CpsA_psr"/>
</dbReference>
<name>A0A6J4MC01_9ACTN</name>
<dbReference type="AlphaFoldDB" id="A0A6J4MC01"/>
<evidence type="ECO:0000256" key="2">
    <source>
        <dbReference type="SAM" id="MobiDB-lite"/>
    </source>
</evidence>
<feature type="transmembrane region" description="Helical" evidence="3">
    <location>
        <begin position="126"/>
        <end position="145"/>
    </location>
</feature>
<gene>
    <name evidence="5" type="ORF">AVDCRST_MAG29-2414</name>
</gene>
<feature type="compositionally biased region" description="Gly residues" evidence="2">
    <location>
        <begin position="462"/>
        <end position="476"/>
    </location>
</feature>
<organism evidence="5">
    <name type="scientific">uncultured Nocardioidaceae bacterium</name>
    <dbReference type="NCBI Taxonomy" id="253824"/>
    <lineage>
        <taxon>Bacteria</taxon>
        <taxon>Bacillati</taxon>
        <taxon>Actinomycetota</taxon>
        <taxon>Actinomycetes</taxon>
        <taxon>Propionibacteriales</taxon>
        <taxon>Nocardioidaceae</taxon>
        <taxon>environmental samples</taxon>
    </lineage>
</organism>
<keyword evidence="3" id="KW-0472">Membrane</keyword>
<feature type="region of interest" description="Disordered" evidence="2">
    <location>
        <begin position="1"/>
        <end position="22"/>
    </location>
</feature>
<keyword evidence="3" id="KW-0812">Transmembrane</keyword>
<dbReference type="PANTHER" id="PTHR33392">
    <property type="entry name" value="POLYISOPRENYL-TEICHOIC ACID--PEPTIDOGLYCAN TEICHOIC ACID TRANSFERASE TAGU"/>
    <property type="match status" value="1"/>
</dbReference>
<evidence type="ECO:0000256" key="1">
    <source>
        <dbReference type="ARBA" id="ARBA00006068"/>
    </source>
</evidence>
<comment type="similarity">
    <text evidence="1">Belongs to the LytR/CpsA/Psr (LCP) family.</text>
</comment>
<dbReference type="InterPro" id="IPR050922">
    <property type="entry name" value="LytR/CpsA/Psr_CW_biosynth"/>
</dbReference>
<protein>
    <recommendedName>
        <fullName evidence="4">Cell envelope-related transcriptional attenuator domain-containing protein</fullName>
    </recommendedName>
</protein>
<sequence>MPSSAPVEDGGAPRHLAESSAPRRATSLPGVLGLTALSAVLPGSAFLALRRSRLGAVVLGVFLLAMALVAFGLATRRPELARALVQSKWLTITTVGLAVAFAAWSLVVVATYILGRPKTLSTGARIVGSAFTALLCAALAVPFVVGMNYASAQRSFIGEVFLSEEESKSPTRPEVTDEADPWRGEDRVNVLLLGGDAGPNRIGTRTDSMIVASIDVETGDTVLFSLPRNLEQVPFAEGTKLDALYPNGFDGPGDPLQWMLNAVYSQVPELHPGVLGESDNEGADALKLAVSGALGIPVDYYALVSIPGFVNFIDAMGGVTVNINQPIPIGGAEGQREPEGYLEPGPNQKLDGYEAMWFARGRYGLDDYDRMRRQRCLMDAVIERANPSTLLTRYEHILEAGRDILQTDIPAERLPDFVDLAFKVKQAKLSSVVFARSNKFQPESPDFAWMRQVVDKATTKSSGGGGGGGNGGGKRGGPTSLIADAKSSCTYEPVS</sequence>
<feature type="region of interest" description="Disordered" evidence="2">
    <location>
        <begin position="458"/>
        <end position="495"/>
    </location>
</feature>
<feature type="transmembrane region" description="Helical" evidence="3">
    <location>
        <begin position="89"/>
        <end position="114"/>
    </location>
</feature>
<feature type="transmembrane region" description="Helical" evidence="3">
    <location>
        <begin position="28"/>
        <end position="49"/>
    </location>
</feature>
<dbReference type="PANTHER" id="PTHR33392:SF6">
    <property type="entry name" value="POLYISOPRENYL-TEICHOIC ACID--PEPTIDOGLYCAN TEICHOIC ACID TRANSFERASE TAGU"/>
    <property type="match status" value="1"/>
</dbReference>
<proteinExistence type="inferred from homology"/>
<feature type="transmembrane region" description="Helical" evidence="3">
    <location>
        <begin position="56"/>
        <end position="74"/>
    </location>
</feature>
<reference evidence="5" key="1">
    <citation type="submission" date="2020-02" db="EMBL/GenBank/DDBJ databases">
        <authorList>
            <person name="Meier V. D."/>
        </authorList>
    </citation>
    <scope>NUCLEOTIDE SEQUENCE</scope>
    <source>
        <strain evidence="5">AVDCRST_MAG29</strain>
    </source>
</reference>
<dbReference type="Gene3D" id="3.40.630.190">
    <property type="entry name" value="LCP protein"/>
    <property type="match status" value="1"/>
</dbReference>
<dbReference type="EMBL" id="CADCUG010000142">
    <property type="protein sequence ID" value="CAA9353696.1"/>
    <property type="molecule type" value="Genomic_DNA"/>
</dbReference>
<feature type="domain" description="Cell envelope-related transcriptional attenuator" evidence="4">
    <location>
        <begin position="205"/>
        <end position="385"/>
    </location>
</feature>
<evidence type="ECO:0000313" key="5">
    <source>
        <dbReference type="EMBL" id="CAA9353696.1"/>
    </source>
</evidence>
<accession>A0A6J4MC01</accession>
<dbReference type="NCBIfam" id="TIGR00350">
    <property type="entry name" value="lytR_cpsA_psr"/>
    <property type="match status" value="1"/>
</dbReference>
<evidence type="ECO:0000259" key="4">
    <source>
        <dbReference type="Pfam" id="PF03816"/>
    </source>
</evidence>
<keyword evidence="3" id="KW-1133">Transmembrane helix</keyword>